<protein>
    <submittedName>
        <fullName evidence="3">Chromosomal replication initiator protein DnaA</fullName>
    </submittedName>
</protein>
<evidence type="ECO:0000313" key="3">
    <source>
        <dbReference type="EMBL" id="SFV76219.1"/>
    </source>
</evidence>
<dbReference type="InterPro" id="IPR013317">
    <property type="entry name" value="DnaA_dom"/>
</dbReference>
<name>A0A1W1D6G7_9ZZZZ</name>
<sequence length="224" mass="25680">MNQLGLPFALNAKMLWRNFIGDKNQQILEFLSGLFAQQSSSVVYVYGAQSSGKTHLLQGCAFKALEKSLKIAYIDFKQDMPSRVLDNLEDNDWVCIDNVDSLEEDQQQELFDLYNRASNTSVKLIISGKTLPSELNLFKDLKTRLSLATIFCLETLDDHSKKSIIQQQMDERNLKIDHKIYDYLFKHYSRDLADLLNAINQLDKASLQQKNSITIPLVKQVLDI</sequence>
<gene>
    <name evidence="3" type="ORF">MNB_SUP05-10-502</name>
    <name evidence="4" type="ORF">MNB_SUP05-12-556</name>
</gene>
<dbReference type="Gene3D" id="3.40.50.300">
    <property type="entry name" value="P-loop containing nucleotide triphosphate hydrolases"/>
    <property type="match status" value="1"/>
</dbReference>
<dbReference type="GO" id="GO:0005886">
    <property type="term" value="C:plasma membrane"/>
    <property type="evidence" value="ECO:0007669"/>
    <property type="project" value="TreeGrafter"/>
</dbReference>
<dbReference type="InterPro" id="IPR055199">
    <property type="entry name" value="Hda_lid"/>
</dbReference>
<feature type="domain" description="Chromosomal replication initiator protein DnaA ATPAse" evidence="1">
    <location>
        <begin position="11"/>
        <end position="146"/>
    </location>
</feature>
<proteinExistence type="predicted"/>
<dbReference type="CDD" id="cd01120">
    <property type="entry name" value="RecA-like_superfamily"/>
    <property type="match status" value="1"/>
</dbReference>
<dbReference type="InterPro" id="IPR027417">
    <property type="entry name" value="P-loop_NTPase"/>
</dbReference>
<dbReference type="NCBIfam" id="TIGR03420">
    <property type="entry name" value="DnaA_homol_Hda"/>
    <property type="match status" value="1"/>
</dbReference>
<dbReference type="PANTHER" id="PTHR30050">
    <property type="entry name" value="CHROMOSOMAL REPLICATION INITIATOR PROTEIN DNAA"/>
    <property type="match status" value="1"/>
</dbReference>
<dbReference type="PANTHER" id="PTHR30050:SF5">
    <property type="entry name" value="DNAA REGULATORY INACTIVATOR HDA"/>
    <property type="match status" value="1"/>
</dbReference>
<evidence type="ECO:0000259" key="1">
    <source>
        <dbReference type="Pfam" id="PF00308"/>
    </source>
</evidence>
<feature type="domain" description="Hda lid" evidence="2">
    <location>
        <begin position="158"/>
        <end position="222"/>
    </location>
</feature>
<dbReference type="Pfam" id="PF00308">
    <property type="entry name" value="Bac_DnaA"/>
    <property type="match status" value="1"/>
</dbReference>
<evidence type="ECO:0000313" key="4">
    <source>
        <dbReference type="EMBL" id="SFV80463.1"/>
    </source>
</evidence>
<dbReference type="AlphaFoldDB" id="A0A1W1D6G7"/>
<dbReference type="Pfam" id="PF22688">
    <property type="entry name" value="Hda_lid"/>
    <property type="match status" value="1"/>
</dbReference>
<reference evidence="3" key="1">
    <citation type="submission" date="2016-10" db="EMBL/GenBank/DDBJ databases">
        <authorList>
            <person name="de Groot N.N."/>
        </authorList>
    </citation>
    <scope>NUCLEOTIDE SEQUENCE</scope>
</reference>
<dbReference type="GO" id="GO:0032297">
    <property type="term" value="P:negative regulation of DNA-templated DNA replication initiation"/>
    <property type="evidence" value="ECO:0007669"/>
    <property type="project" value="InterPro"/>
</dbReference>
<dbReference type="InterPro" id="IPR017788">
    <property type="entry name" value="Hda"/>
</dbReference>
<dbReference type="EMBL" id="FPHQ01000079">
    <property type="protein sequence ID" value="SFV76219.1"/>
    <property type="molecule type" value="Genomic_DNA"/>
</dbReference>
<dbReference type="GO" id="GO:0006270">
    <property type="term" value="P:DNA replication initiation"/>
    <property type="evidence" value="ECO:0007669"/>
    <property type="project" value="TreeGrafter"/>
</dbReference>
<dbReference type="SUPFAM" id="SSF52540">
    <property type="entry name" value="P-loop containing nucleoside triphosphate hydrolases"/>
    <property type="match status" value="1"/>
</dbReference>
<dbReference type="Gene3D" id="1.10.8.60">
    <property type="match status" value="1"/>
</dbReference>
<dbReference type="EMBL" id="FPHT01000094">
    <property type="protein sequence ID" value="SFV80463.1"/>
    <property type="molecule type" value="Genomic_DNA"/>
</dbReference>
<accession>A0A1W1D6G7</accession>
<evidence type="ECO:0000259" key="2">
    <source>
        <dbReference type="Pfam" id="PF22688"/>
    </source>
</evidence>
<organism evidence="3">
    <name type="scientific">hydrothermal vent metagenome</name>
    <dbReference type="NCBI Taxonomy" id="652676"/>
    <lineage>
        <taxon>unclassified sequences</taxon>
        <taxon>metagenomes</taxon>
        <taxon>ecological metagenomes</taxon>
    </lineage>
</organism>
<dbReference type="GO" id="GO:0003688">
    <property type="term" value="F:DNA replication origin binding"/>
    <property type="evidence" value="ECO:0007669"/>
    <property type="project" value="TreeGrafter"/>
</dbReference>